<evidence type="ECO:0000313" key="2">
    <source>
        <dbReference type="EMBL" id="SIR94036.1"/>
    </source>
</evidence>
<dbReference type="InterPro" id="IPR036661">
    <property type="entry name" value="Luciferase-like_sf"/>
</dbReference>
<dbReference type="PANTHER" id="PTHR43244">
    <property type="match status" value="1"/>
</dbReference>
<name>A0A1N7F137_9EURY</name>
<dbReference type="Pfam" id="PF00296">
    <property type="entry name" value="Bac_luciferase"/>
    <property type="match status" value="1"/>
</dbReference>
<dbReference type="Proteomes" id="UP000186914">
    <property type="component" value="Unassembled WGS sequence"/>
</dbReference>
<dbReference type="OrthoDB" id="7684at2157"/>
<dbReference type="InterPro" id="IPR019919">
    <property type="entry name" value="Lucif-like_OxRdtase_MSMEG_2256"/>
</dbReference>
<dbReference type="InterPro" id="IPR011251">
    <property type="entry name" value="Luciferase-like_dom"/>
</dbReference>
<dbReference type="InterPro" id="IPR050564">
    <property type="entry name" value="F420-G6PD/mer"/>
</dbReference>
<evidence type="ECO:0000259" key="1">
    <source>
        <dbReference type="Pfam" id="PF00296"/>
    </source>
</evidence>
<dbReference type="NCBIfam" id="TIGR03617">
    <property type="entry name" value="F420_MSMEG_2256"/>
    <property type="match status" value="1"/>
</dbReference>
<organism evidence="2 3">
    <name type="scientific">Haladaptatus litoreus</name>
    <dbReference type="NCBI Taxonomy" id="553468"/>
    <lineage>
        <taxon>Archaea</taxon>
        <taxon>Methanobacteriati</taxon>
        <taxon>Methanobacteriota</taxon>
        <taxon>Stenosarchaea group</taxon>
        <taxon>Halobacteria</taxon>
        <taxon>Halobacteriales</taxon>
        <taxon>Haladaptataceae</taxon>
        <taxon>Haladaptatus</taxon>
    </lineage>
</organism>
<dbReference type="RefSeq" id="WP_076433099.1">
    <property type="nucleotide sequence ID" value="NZ_FTNO01000007.1"/>
</dbReference>
<dbReference type="Gene3D" id="3.20.20.30">
    <property type="entry name" value="Luciferase-like domain"/>
    <property type="match status" value="1"/>
</dbReference>
<evidence type="ECO:0000313" key="3">
    <source>
        <dbReference type="Proteomes" id="UP000186914"/>
    </source>
</evidence>
<dbReference type="AlphaFoldDB" id="A0A1N7F137"/>
<dbReference type="GO" id="GO:0016705">
    <property type="term" value="F:oxidoreductase activity, acting on paired donors, with incorporation or reduction of molecular oxygen"/>
    <property type="evidence" value="ECO:0007669"/>
    <property type="project" value="InterPro"/>
</dbReference>
<keyword evidence="3" id="KW-1185">Reference proteome</keyword>
<dbReference type="EMBL" id="FTNO01000007">
    <property type="protein sequence ID" value="SIR94036.1"/>
    <property type="molecule type" value="Genomic_DNA"/>
</dbReference>
<reference evidence="3" key="1">
    <citation type="submission" date="2017-01" db="EMBL/GenBank/DDBJ databases">
        <authorList>
            <person name="Varghese N."/>
            <person name="Submissions S."/>
        </authorList>
    </citation>
    <scope>NUCLEOTIDE SEQUENCE [LARGE SCALE GENOMIC DNA]</scope>
    <source>
        <strain evidence="3">CGMCC 1.7737</strain>
    </source>
</reference>
<proteinExistence type="predicted"/>
<dbReference type="SUPFAM" id="SSF51679">
    <property type="entry name" value="Bacterial luciferase-like"/>
    <property type="match status" value="1"/>
</dbReference>
<sequence>MHELQIDTLVPALSDETAEVAERAERLGFDGVWSMENSNDGFLPHVLVAEHTDRVTMGNRIALSFTRSPMVVAQMAWDLARYSNGRYILGLGTQVKGHNERRFSVEWRSPGPRLREVIESIRHIWEVFQGEADALDYDGEHYSFSLMTDRFDPGPIDHPNIPIYIGGVNEYNLRLAGELCDGLSIHPFTSSRYANDIIAERIAEGAARANRDPDEVEILASPLVITGDTEEEMAENRERVRRRVAFYGSTRTYHDVLDVHGWTSLGQNLHELSKEKKWDEMADLVTDEVLATFTVEASPADLLDAAASMYEGVADRVVLPMEYAEAYMIG</sequence>
<dbReference type="PANTHER" id="PTHR43244:SF2">
    <property type="entry name" value="CONSERVED HYPOTHETICAL ALANINE AND PROLINE-RICH PROTEIN"/>
    <property type="match status" value="1"/>
</dbReference>
<gene>
    <name evidence="2" type="ORF">SAMN05421858_4704</name>
</gene>
<accession>A0A1N7F137</accession>
<feature type="domain" description="Luciferase-like" evidence="1">
    <location>
        <begin position="15"/>
        <end position="315"/>
    </location>
</feature>
<protein>
    <submittedName>
        <fullName evidence="2">Probable F420-dependent oxidoreductase, MSMEG_2256 family</fullName>
    </submittedName>
</protein>